<dbReference type="EnsemblPlants" id="EMT21574">
    <property type="protein sequence ID" value="EMT21574"/>
    <property type="gene ID" value="F775_05641"/>
</dbReference>
<evidence type="ECO:0000313" key="1">
    <source>
        <dbReference type="EnsemblPlants" id="EMT21574"/>
    </source>
</evidence>
<dbReference type="AlphaFoldDB" id="M8BHW7"/>
<sequence>MAKVKPVIKLLFTHPMQQKGQLMKHSPRFGQHKLSILQQNSRPGSWCPSL</sequence>
<name>M8BHW7_AEGTA</name>
<organism evidence="1">
    <name type="scientific">Aegilops tauschii</name>
    <name type="common">Tausch's goatgrass</name>
    <name type="synonym">Aegilops squarrosa</name>
    <dbReference type="NCBI Taxonomy" id="37682"/>
    <lineage>
        <taxon>Eukaryota</taxon>
        <taxon>Viridiplantae</taxon>
        <taxon>Streptophyta</taxon>
        <taxon>Embryophyta</taxon>
        <taxon>Tracheophyta</taxon>
        <taxon>Spermatophyta</taxon>
        <taxon>Magnoliopsida</taxon>
        <taxon>Liliopsida</taxon>
        <taxon>Poales</taxon>
        <taxon>Poaceae</taxon>
        <taxon>BOP clade</taxon>
        <taxon>Pooideae</taxon>
        <taxon>Triticodae</taxon>
        <taxon>Triticeae</taxon>
        <taxon>Triticinae</taxon>
        <taxon>Aegilops</taxon>
    </lineage>
</organism>
<protein>
    <submittedName>
        <fullName evidence="1">Uncharacterized protein</fullName>
    </submittedName>
</protein>
<accession>M8BHW7</accession>
<proteinExistence type="predicted"/>
<reference evidence="1" key="1">
    <citation type="submission" date="2015-06" db="UniProtKB">
        <authorList>
            <consortium name="EnsemblPlants"/>
        </authorList>
    </citation>
    <scope>IDENTIFICATION</scope>
</reference>